<dbReference type="Pfam" id="PF00364">
    <property type="entry name" value="Biotin_lipoyl"/>
    <property type="match status" value="1"/>
</dbReference>
<dbReference type="PANTHER" id="PTHR23151">
    <property type="entry name" value="DIHYDROLIPOAMIDE ACETYL/SUCCINYL-TRANSFERASE-RELATED"/>
    <property type="match status" value="1"/>
</dbReference>
<keyword evidence="3" id="KW-1185">Reference proteome</keyword>
<dbReference type="CDD" id="cd06849">
    <property type="entry name" value="lipoyl_domain"/>
    <property type="match status" value="1"/>
</dbReference>
<dbReference type="InParanoid" id="D7FRP6"/>
<evidence type="ECO:0000313" key="3">
    <source>
        <dbReference type="Proteomes" id="UP000002630"/>
    </source>
</evidence>
<dbReference type="InterPro" id="IPR000089">
    <property type="entry name" value="Biotin_lipoyl"/>
</dbReference>
<reference evidence="2 3" key="1">
    <citation type="journal article" date="2010" name="Nature">
        <title>The Ectocarpus genome and the independent evolution of multicellularity in brown algae.</title>
        <authorList>
            <person name="Cock J.M."/>
            <person name="Sterck L."/>
            <person name="Rouze P."/>
            <person name="Scornet D."/>
            <person name="Allen A.E."/>
            <person name="Amoutzias G."/>
            <person name="Anthouard V."/>
            <person name="Artiguenave F."/>
            <person name="Aury J.M."/>
            <person name="Badger J.H."/>
            <person name="Beszteri B."/>
            <person name="Billiau K."/>
            <person name="Bonnet E."/>
            <person name="Bothwell J.H."/>
            <person name="Bowler C."/>
            <person name="Boyen C."/>
            <person name="Brownlee C."/>
            <person name="Carrano C.J."/>
            <person name="Charrier B."/>
            <person name="Cho G.Y."/>
            <person name="Coelho S.M."/>
            <person name="Collen J."/>
            <person name="Corre E."/>
            <person name="Da Silva C."/>
            <person name="Delage L."/>
            <person name="Delaroque N."/>
            <person name="Dittami S.M."/>
            <person name="Doulbeau S."/>
            <person name="Elias M."/>
            <person name="Farnham G."/>
            <person name="Gachon C.M."/>
            <person name="Gschloessl B."/>
            <person name="Heesch S."/>
            <person name="Jabbari K."/>
            <person name="Jubin C."/>
            <person name="Kawai H."/>
            <person name="Kimura K."/>
            <person name="Kloareg B."/>
            <person name="Kupper F.C."/>
            <person name="Lang D."/>
            <person name="Le Bail A."/>
            <person name="Leblanc C."/>
            <person name="Lerouge P."/>
            <person name="Lohr M."/>
            <person name="Lopez P.J."/>
            <person name="Martens C."/>
            <person name="Maumus F."/>
            <person name="Michel G."/>
            <person name="Miranda-Saavedra D."/>
            <person name="Morales J."/>
            <person name="Moreau H."/>
            <person name="Motomura T."/>
            <person name="Nagasato C."/>
            <person name="Napoli C.A."/>
            <person name="Nelson D.R."/>
            <person name="Nyvall-Collen P."/>
            <person name="Peters A.F."/>
            <person name="Pommier C."/>
            <person name="Potin P."/>
            <person name="Poulain J."/>
            <person name="Quesneville H."/>
            <person name="Read B."/>
            <person name="Rensing S.A."/>
            <person name="Ritter A."/>
            <person name="Rousvoal S."/>
            <person name="Samanta M."/>
            <person name="Samson G."/>
            <person name="Schroeder D.C."/>
            <person name="Segurens B."/>
            <person name="Strittmatter M."/>
            <person name="Tonon T."/>
            <person name="Tregear J.W."/>
            <person name="Valentin K."/>
            <person name="von Dassow P."/>
            <person name="Yamagishi T."/>
            <person name="Van de Peer Y."/>
            <person name="Wincker P."/>
        </authorList>
    </citation>
    <scope>NUCLEOTIDE SEQUENCE [LARGE SCALE GENOMIC DNA]</scope>
    <source>
        <strain evidence="3">Ec32 / CCAP1310/4</strain>
    </source>
</reference>
<dbReference type="GO" id="GO:0045254">
    <property type="term" value="C:pyruvate dehydrogenase complex"/>
    <property type="evidence" value="ECO:0007669"/>
    <property type="project" value="InterPro"/>
</dbReference>
<dbReference type="GO" id="GO:0006086">
    <property type="term" value="P:pyruvate decarboxylation to acetyl-CoA"/>
    <property type="evidence" value="ECO:0007669"/>
    <property type="project" value="InterPro"/>
</dbReference>
<evidence type="ECO:0000259" key="1">
    <source>
        <dbReference type="PROSITE" id="PS50968"/>
    </source>
</evidence>
<dbReference type="EMBL" id="FN649760">
    <property type="protein sequence ID" value="CBJ30837.1"/>
    <property type="molecule type" value="Genomic_DNA"/>
</dbReference>
<proteinExistence type="predicted"/>
<evidence type="ECO:0000313" key="2">
    <source>
        <dbReference type="EMBL" id="CBJ30837.1"/>
    </source>
</evidence>
<protein>
    <submittedName>
        <fullName evidence="2">Pyruvate dehydrogenase E1 component subunit beta</fullName>
    </submittedName>
</protein>
<dbReference type="PANTHER" id="PTHR23151:SF90">
    <property type="entry name" value="DIHYDROLIPOYLLYSINE-RESIDUE ACETYLTRANSFERASE COMPONENT OF PYRUVATE DEHYDROGENASE COMPLEX, MITOCHONDRIAL-RELATED"/>
    <property type="match status" value="1"/>
</dbReference>
<organism evidence="2 3">
    <name type="scientific">Ectocarpus siliculosus</name>
    <name type="common">Brown alga</name>
    <name type="synonym">Conferva siliculosa</name>
    <dbReference type="NCBI Taxonomy" id="2880"/>
    <lineage>
        <taxon>Eukaryota</taxon>
        <taxon>Sar</taxon>
        <taxon>Stramenopiles</taxon>
        <taxon>Ochrophyta</taxon>
        <taxon>PX clade</taxon>
        <taxon>Phaeophyceae</taxon>
        <taxon>Ectocarpales</taxon>
        <taxon>Ectocarpaceae</taxon>
        <taxon>Ectocarpus</taxon>
    </lineage>
</organism>
<dbReference type="InterPro" id="IPR011053">
    <property type="entry name" value="Single_hybrid_motif"/>
</dbReference>
<sequence>MPKLSPSMTRATVTKWLKAEGDEINEYDAILELSTDSLYAPGDAPVEGSTVDMVVELAECGFVGKLFVAEGDTVEVGQAVMAMCEEEENVRALSGATSPSVDCYSGAGEGFRIATYQGYLNHKTE</sequence>
<keyword evidence="2" id="KW-0670">Pyruvate</keyword>
<dbReference type="PROSITE" id="PS50968">
    <property type="entry name" value="BIOTINYL_LIPOYL"/>
    <property type="match status" value="1"/>
</dbReference>
<name>D7FRP6_ECTSI</name>
<dbReference type="Proteomes" id="UP000002630">
    <property type="component" value="Unassembled WGS sequence"/>
</dbReference>
<dbReference type="AlphaFoldDB" id="D7FRP6"/>
<gene>
    <name evidence="2" type="primary">PDH</name>
    <name evidence="2" type="ORF">Esi_0217_0012</name>
</gene>
<dbReference type="STRING" id="2880.D7FRP6"/>
<dbReference type="SUPFAM" id="SSF51230">
    <property type="entry name" value="Single hybrid motif"/>
    <property type="match status" value="1"/>
</dbReference>
<dbReference type="InterPro" id="IPR045257">
    <property type="entry name" value="E2/Pdx1"/>
</dbReference>
<dbReference type="Gene3D" id="2.40.50.100">
    <property type="match status" value="1"/>
</dbReference>
<accession>D7FRP6</accession>
<feature type="domain" description="Lipoyl-binding" evidence="1">
    <location>
        <begin position="1"/>
        <end position="85"/>
    </location>
</feature>
<dbReference type="OrthoDB" id="537444at2759"/>